<evidence type="ECO:0000313" key="3">
    <source>
        <dbReference type="Proteomes" id="UP000054903"/>
    </source>
</evidence>
<reference evidence="2" key="1">
    <citation type="submission" date="2016-01" db="EMBL/GenBank/DDBJ databases">
        <authorList>
            <person name="Peeters C."/>
        </authorList>
    </citation>
    <scope>NUCLEOTIDE SEQUENCE</scope>
    <source>
        <strain evidence="2">LMG 29320</strain>
    </source>
</reference>
<name>A0A158CKW2_9BURK</name>
<comment type="caution">
    <text evidence="2">The sequence shown here is derived from an EMBL/GenBank/DDBJ whole genome shotgun (WGS) entry which is preliminary data.</text>
</comment>
<keyword evidence="3" id="KW-1185">Reference proteome</keyword>
<organism evidence="2 3">
    <name type="scientific">Caballeronia fortuita</name>
    <dbReference type="NCBI Taxonomy" id="1777138"/>
    <lineage>
        <taxon>Bacteria</taxon>
        <taxon>Pseudomonadati</taxon>
        <taxon>Pseudomonadota</taxon>
        <taxon>Betaproteobacteria</taxon>
        <taxon>Burkholderiales</taxon>
        <taxon>Burkholderiaceae</taxon>
        <taxon>Caballeronia</taxon>
    </lineage>
</organism>
<dbReference type="AlphaFoldDB" id="A0A158CKW2"/>
<gene>
    <name evidence="2" type="ORF">AWB77_04230</name>
</gene>
<accession>A0A158CKW2</accession>
<evidence type="ECO:0000313" key="2">
    <source>
        <dbReference type="EMBL" id="SAK82998.1"/>
    </source>
</evidence>
<protein>
    <submittedName>
        <fullName evidence="2">Uncharacterized protein</fullName>
    </submittedName>
</protein>
<feature type="region of interest" description="Disordered" evidence="1">
    <location>
        <begin position="1"/>
        <end position="24"/>
    </location>
</feature>
<dbReference type="EMBL" id="FCNX02000011">
    <property type="protein sequence ID" value="SAK82998.1"/>
    <property type="molecule type" value="Genomic_DNA"/>
</dbReference>
<sequence length="48" mass="4847">MAGTLKPVSPACLSADNDAPGPSRIAINGMSRGGDDFFANRLSLGAQV</sequence>
<dbReference type="Proteomes" id="UP000054903">
    <property type="component" value="Unassembled WGS sequence"/>
</dbReference>
<proteinExistence type="predicted"/>
<evidence type="ECO:0000256" key="1">
    <source>
        <dbReference type="SAM" id="MobiDB-lite"/>
    </source>
</evidence>